<feature type="compositionally biased region" description="Basic and acidic residues" evidence="1">
    <location>
        <begin position="10"/>
        <end position="19"/>
    </location>
</feature>
<dbReference type="GO" id="GO:0003723">
    <property type="term" value="F:RNA binding"/>
    <property type="evidence" value="ECO:0007669"/>
    <property type="project" value="InterPro"/>
</dbReference>
<dbReference type="CDD" id="cd21370">
    <property type="entry name" value="cwf21_SR140"/>
    <property type="match status" value="1"/>
</dbReference>
<feature type="region of interest" description="Disordered" evidence="1">
    <location>
        <begin position="1"/>
        <end position="27"/>
    </location>
</feature>
<keyword evidence="4" id="KW-1185">Reference proteome</keyword>
<dbReference type="Proteomes" id="UP000784294">
    <property type="component" value="Unassembled WGS sequence"/>
</dbReference>
<evidence type="ECO:0000256" key="1">
    <source>
        <dbReference type="SAM" id="MobiDB-lite"/>
    </source>
</evidence>
<organism evidence="3 4">
    <name type="scientific">Protopolystoma xenopodis</name>
    <dbReference type="NCBI Taxonomy" id="117903"/>
    <lineage>
        <taxon>Eukaryota</taxon>
        <taxon>Metazoa</taxon>
        <taxon>Spiralia</taxon>
        <taxon>Lophotrochozoa</taxon>
        <taxon>Platyhelminthes</taxon>
        <taxon>Monogenea</taxon>
        <taxon>Polyopisthocotylea</taxon>
        <taxon>Polystomatidea</taxon>
        <taxon>Polystomatidae</taxon>
        <taxon>Protopolystoma</taxon>
    </lineage>
</organism>
<gene>
    <name evidence="3" type="ORF">PXEA_LOCUS15888</name>
</gene>
<dbReference type="EMBL" id="CAAALY010056506">
    <property type="protein sequence ID" value="VEL22448.1"/>
    <property type="molecule type" value="Genomic_DNA"/>
</dbReference>
<dbReference type="AlphaFoldDB" id="A0A448WX36"/>
<sequence length="88" mass="9891">MSGPELAPSPDRRTKDDVSIKSTTTSSSLIVCTSGILSEERRAQLREIEVKVMKYQDDLEAGRKATTNDINHSESVAKIQYYILTIFR</sequence>
<name>A0A448WX36_9PLAT</name>
<evidence type="ECO:0000313" key="4">
    <source>
        <dbReference type="Proteomes" id="UP000784294"/>
    </source>
</evidence>
<dbReference type="InterPro" id="IPR013170">
    <property type="entry name" value="mRNA_splic_Cwf21_dom"/>
</dbReference>
<evidence type="ECO:0000259" key="2">
    <source>
        <dbReference type="SMART" id="SM01115"/>
    </source>
</evidence>
<dbReference type="GO" id="GO:0005634">
    <property type="term" value="C:nucleus"/>
    <property type="evidence" value="ECO:0007669"/>
    <property type="project" value="UniProtKB-ARBA"/>
</dbReference>
<dbReference type="Gene3D" id="6.10.140.420">
    <property type="match status" value="1"/>
</dbReference>
<dbReference type="SMART" id="SM01115">
    <property type="entry name" value="cwf21"/>
    <property type="match status" value="1"/>
</dbReference>
<comment type="caution">
    <text evidence="3">The sequence shown here is derived from an EMBL/GenBank/DDBJ whole genome shotgun (WGS) entry which is preliminary data.</text>
</comment>
<accession>A0A448WX36</accession>
<reference evidence="3" key="1">
    <citation type="submission" date="2018-11" db="EMBL/GenBank/DDBJ databases">
        <authorList>
            <consortium name="Pathogen Informatics"/>
        </authorList>
    </citation>
    <scope>NUCLEOTIDE SEQUENCE</scope>
</reference>
<dbReference type="InterPro" id="IPR047488">
    <property type="entry name" value="SR140_cwf21"/>
</dbReference>
<evidence type="ECO:0000313" key="3">
    <source>
        <dbReference type="EMBL" id="VEL22448.1"/>
    </source>
</evidence>
<proteinExistence type="predicted"/>
<feature type="domain" description="CWF21" evidence="2">
    <location>
        <begin position="37"/>
        <end position="82"/>
    </location>
</feature>
<dbReference type="Pfam" id="PF08312">
    <property type="entry name" value="cwf21"/>
    <property type="match status" value="1"/>
</dbReference>
<protein>
    <recommendedName>
        <fullName evidence="2">CWF21 domain-containing protein</fullName>
    </recommendedName>
</protein>
<dbReference type="OrthoDB" id="377209at2759"/>